<evidence type="ECO:0000259" key="2">
    <source>
        <dbReference type="PROSITE" id="PS50846"/>
    </source>
</evidence>
<keyword evidence="4" id="KW-1185">Reference proteome</keyword>
<dbReference type="OrthoDB" id="1295525at2759"/>
<dbReference type="GO" id="GO:0016020">
    <property type="term" value="C:membrane"/>
    <property type="evidence" value="ECO:0007669"/>
    <property type="project" value="UniProtKB-SubCell"/>
</dbReference>
<protein>
    <recommendedName>
        <fullName evidence="2">HMA domain-containing protein</fullName>
    </recommendedName>
</protein>
<accession>A0A5J4ZRR0</accession>
<name>A0A5J4ZRR0_9ASTE</name>
<evidence type="ECO:0000256" key="1">
    <source>
        <dbReference type="ARBA" id="ARBA00004170"/>
    </source>
</evidence>
<dbReference type="EMBL" id="CM018048">
    <property type="protein sequence ID" value="KAA8521395.1"/>
    <property type="molecule type" value="Genomic_DNA"/>
</dbReference>
<dbReference type="CDD" id="cd00371">
    <property type="entry name" value="HMA"/>
    <property type="match status" value="1"/>
</dbReference>
<dbReference type="InterPro" id="IPR036163">
    <property type="entry name" value="HMA_dom_sf"/>
</dbReference>
<dbReference type="GO" id="GO:0009626">
    <property type="term" value="P:plant-type hypersensitive response"/>
    <property type="evidence" value="ECO:0007669"/>
    <property type="project" value="UniProtKB-KW"/>
</dbReference>
<dbReference type="InterPro" id="IPR006121">
    <property type="entry name" value="HMA_dom"/>
</dbReference>
<feature type="domain" description="HMA" evidence="2">
    <location>
        <begin position="20"/>
        <end position="89"/>
    </location>
</feature>
<dbReference type="PANTHER" id="PTHR46119">
    <property type="entry name" value="OS08G0405700 PROTEIN"/>
    <property type="match status" value="1"/>
</dbReference>
<gene>
    <name evidence="3" type="ORF">F0562_012043</name>
</gene>
<dbReference type="PANTHER" id="PTHR46119:SF15">
    <property type="entry name" value="PROTEIN SODIUM POTASSIUM ROOT DEFECTIVE 2"/>
    <property type="match status" value="1"/>
</dbReference>
<dbReference type="Proteomes" id="UP000325577">
    <property type="component" value="Linkage Group LG5"/>
</dbReference>
<organism evidence="3 4">
    <name type="scientific">Nyssa sinensis</name>
    <dbReference type="NCBI Taxonomy" id="561372"/>
    <lineage>
        <taxon>Eukaryota</taxon>
        <taxon>Viridiplantae</taxon>
        <taxon>Streptophyta</taxon>
        <taxon>Embryophyta</taxon>
        <taxon>Tracheophyta</taxon>
        <taxon>Spermatophyta</taxon>
        <taxon>Magnoliopsida</taxon>
        <taxon>eudicotyledons</taxon>
        <taxon>Gunneridae</taxon>
        <taxon>Pentapetalae</taxon>
        <taxon>asterids</taxon>
        <taxon>Cornales</taxon>
        <taxon>Nyssaceae</taxon>
        <taxon>Nyssa</taxon>
    </lineage>
</organism>
<dbReference type="SUPFAM" id="SSF55008">
    <property type="entry name" value="HMA, heavy metal-associated domain"/>
    <property type="match status" value="1"/>
</dbReference>
<evidence type="ECO:0000313" key="4">
    <source>
        <dbReference type="Proteomes" id="UP000325577"/>
    </source>
</evidence>
<dbReference type="GO" id="GO:0046872">
    <property type="term" value="F:metal ion binding"/>
    <property type="evidence" value="ECO:0007669"/>
    <property type="project" value="InterPro"/>
</dbReference>
<dbReference type="AlphaFoldDB" id="A0A5J4ZRR0"/>
<proteinExistence type="predicted"/>
<dbReference type="InterPro" id="IPR044526">
    <property type="entry name" value="NAKR1-3"/>
</dbReference>
<dbReference type="PROSITE" id="PS50846">
    <property type="entry name" value="HMA_2"/>
    <property type="match status" value="1"/>
</dbReference>
<comment type="subcellular location">
    <subcellularLocation>
        <location evidence="1">Membrane</location>
        <topology evidence="1">Peripheral membrane protein</topology>
    </subcellularLocation>
</comment>
<sequence length="111" mass="12595">MEKATKQALIYAENLTLPSSQVIVITANMGCASCRRRVLHITSKMTGVKEYMVDVANEQVIVKGDVEFRCKTRNNALKSKRRKEGRLLSFLFRAISLLDCCRIQIKPSVVY</sequence>
<dbReference type="Gene3D" id="3.30.70.100">
    <property type="match status" value="1"/>
</dbReference>
<reference evidence="3 4" key="1">
    <citation type="submission" date="2019-09" db="EMBL/GenBank/DDBJ databases">
        <title>A chromosome-level genome assembly of the Chinese tupelo Nyssa sinensis.</title>
        <authorList>
            <person name="Yang X."/>
            <person name="Kang M."/>
            <person name="Yang Y."/>
            <person name="Xiong H."/>
            <person name="Wang M."/>
            <person name="Zhang Z."/>
            <person name="Wang Z."/>
            <person name="Wu H."/>
            <person name="Ma T."/>
            <person name="Liu J."/>
            <person name="Xi Z."/>
        </authorList>
    </citation>
    <scope>NUCLEOTIDE SEQUENCE [LARGE SCALE GENOMIC DNA]</scope>
    <source>
        <strain evidence="3">J267</strain>
        <tissue evidence="3">Leaf</tissue>
    </source>
</reference>
<dbReference type="Pfam" id="PF00403">
    <property type="entry name" value="HMA"/>
    <property type="match status" value="1"/>
</dbReference>
<evidence type="ECO:0000313" key="3">
    <source>
        <dbReference type="EMBL" id="KAA8521395.1"/>
    </source>
</evidence>